<dbReference type="PROSITE" id="PS51257">
    <property type="entry name" value="PROKAR_LIPOPROTEIN"/>
    <property type="match status" value="1"/>
</dbReference>
<protein>
    <submittedName>
        <fullName evidence="1">Uncharacterized protein</fullName>
    </submittedName>
</protein>
<sequence>MKEVEIHASVILTVSFSCLCWEKFLFRKAGFLTRFMNESCVKTVPNKQLEITYPNFEYNECINEELRPIMHFKDAAGFNCSVVKLFSFRVRRGLNWRPAFQHHHILVSDVSKIAFKNANRVVKIKKLSGKGIGFFMDSLDDRKGNETYGIN</sequence>
<dbReference type="EMBL" id="PQFF01000063">
    <property type="protein sequence ID" value="RHZ85351.1"/>
    <property type="molecule type" value="Genomic_DNA"/>
</dbReference>
<evidence type="ECO:0000313" key="1">
    <source>
        <dbReference type="EMBL" id="RHZ85351.1"/>
    </source>
</evidence>
<name>A0A397JBG9_9GLOM</name>
<dbReference type="Proteomes" id="UP000266861">
    <property type="component" value="Unassembled WGS sequence"/>
</dbReference>
<organism evidence="1 2">
    <name type="scientific">Diversispora epigaea</name>
    <dbReference type="NCBI Taxonomy" id="1348612"/>
    <lineage>
        <taxon>Eukaryota</taxon>
        <taxon>Fungi</taxon>
        <taxon>Fungi incertae sedis</taxon>
        <taxon>Mucoromycota</taxon>
        <taxon>Glomeromycotina</taxon>
        <taxon>Glomeromycetes</taxon>
        <taxon>Diversisporales</taxon>
        <taxon>Diversisporaceae</taxon>
        <taxon>Diversispora</taxon>
    </lineage>
</organism>
<dbReference type="AlphaFoldDB" id="A0A397JBG9"/>
<evidence type="ECO:0000313" key="2">
    <source>
        <dbReference type="Proteomes" id="UP000266861"/>
    </source>
</evidence>
<gene>
    <name evidence="1" type="ORF">Glove_66g69</name>
</gene>
<reference evidence="1 2" key="1">
    <citation type="submission" date="2018-08" db="EMBL/GenBank/DDBJ databases">
        <title>Genome and evolution of the arbuscular mycorrhizal fungus Diversispora epigaea (formerly Glomus versiforme) and its bacterial endosymbionts.</title>
        <authorList>
            <person name="Sun X."/>
            <person name="Fei Z."/>
            <person name="Harrison M."/>
        </authorList>
    </citation>
    <scope>NUCLEOTIDE SEQUENCE [LARGE SCALE GENOMIC DNA]</scope>
    <source>
        <strain evidence="1 2">IT104</strain>
    </source>
</reference>
<keyword evidence="2" id="KW-1185">Reference proteome</keyword>
<accession>A0A397JBG9</accession>
<proteinExistence type="predicted"/>
<comment type="caution">
    <text evidence="1">The sequence shown here is derived from an EMBL/GenBank/DDBJ whole genome shotgun (WGS) entry which is preliminary data.</text>
</comment>